<evidence type="ECO:0000313" key="5">
    <source>
        <dbReference type="Proteomes" id="UP000653305"/>
    </source>
</evidence>
<evidence type="ECO:0000259" key="3">
    <source>
        <dbReference type="PROSITE" id="PS50067"/>
    </source>
</evidence>
<name>A0A830CNE3_9LAMI</name>
<dbReference type="EMBL" id="BMAC01000548">
    <property type="protein sequence ID" value="GFP98908.1"/>
    <property type="molecule type" value="Genomic_DNA"/>
</dbReference>
<dbReference type="InterPro" id="IPR027417">
    <property type="entry name" value="P-loop_NTPase"/>
</dbReference>
<evidence type="ECO:0000313" key="4">
    <source>
        <dbReference type="EMBL" id="GFP98908.1"/>
    </source>
</evidence>
<sequence>MMYGPKGSGKSHTMFGIPNAPEIVYKSLKGILGERVDEDGERLGVGTFVQVTVLEIYNEEIYDLLSSANNGGFNFGWSKTGSASKALVDEFRSGPLERPYRPSLEKIDIDISEDERRTRLGSLKKVAINASTKFRHSLTKKGRRNSRVMSVVFDDEHDAEEIQAVDALRQALILEELLPAKHDDYHTLLRYVNAIVQRSGGGGCFSICDSAATRGRIAEAAFGGYRERAPS</sequence>
<comment type="similarity">
    <text evidence="2">Belongs to the TRAFAC class myosin-kinesin ATPase superfamily. Kinesin family.</text>
</comment>
<dbReference type="PANTHER" id="PTHR45657:SF29">
    <property type="entry name" value="PHOSPHATIDYLINOSITOL_PHOSPHATIDYLCHOLINE TRANSFER PROTEIN SFH12"/>
    <property type="match status" value="1"/>
</dbReference>
<feature type="domain" description="Kinesin motor" evidence="3">
    <location>
        <begin position="1"/>
        <end position="74"/>
    </location>
</feature>
<dbReference type="Pfam" id="PF00225">
    <property type="entry name" value="Kinesin"/>
    <property type="match status" value="1"/>
</dbReference>
<dbReference type="GO" id="GO:0007018">
    <property type="term" value="P:microtubule-based movement"/>
    <property type="evidence" value="ECO:0007669"/>
    <property type="project" value="InterPro"/>
</dbReference>
<dbReference type="InterPro" id="IPR036961">
    <property type="entry name" value="Kinesin_motor_dom_sf"/>
</dbReference>
<keyword evidence="1 2" id="KW-0505">Motor protein</keyword>
<keyword evidence="5" id="KW-1185">Reference proteome</keyword>
<dbReference type="Gene3D" id="3.40.850.10">
    <property type="entry name" value="Kinesin motor domain"/>
    <property type="match status" value="1"/>
</dbReference>
<organism evidence="4 5">
    <name type="scientific">Phtheirospermum japonicum</name>
    <dbReference type="NCBI Taxonomy" id="374723"/>
    <lineage>
        <taxon>Eukaryota</taxon>
        <taxon>Viridiplantae</taxon>
        <taxon>Streptophyta</taxon>
        <taxon>Embryophyta</taxon>
        <taxon>Tracheophyta</taxon>
        <taxon>Spermatophyta</taxon>
        <taxon>Magnoliopsida</taxon>
        <taxon>eudicotyledons</taxon>
        <taxon>Gunneridae</taxon>
        <taxon>Pentapetalae</taxon>
        <taxon>asterids</taxon>
        <taxon>lamiids</taxon>
        <taxon>Lamiales</taxon>
        <taxon>Orobanchaceae</taxon>
        <taxon>Orobanchaceae incertae sedis</taxon>
        <taxon>Phtheirospermum</taxon>
    </lineage>
</organism>
<dbReference type="InterPro" id="IPR001752">
    <property type="entry name" value="Kinesin_motor_dom"/>
</dbReference>
<proteinExistence type="inferred from homology"/>
<dbReference type="AlphaFoldDB" id="A0A830CNE3"/>
<evidence type="ECO:0000256" key="2">
    <source>
        <dbReference type="PROSITE-ProRule" id="PRU00283"/>
    </source>
</evidence>
<feature type="binding site" evidence="2">
    <location>
        <begin position="4"/>
        <end position="11"/>
    </location>
    <ligand>
        <name>ATP</name>
        <dbReference type="ChEBI" id="CHEBI:30616"/>
    </ligand>
</feature>
<keyword evidence="2" id="KW-0067">ATP-binding</keyword>
<dbReference type="GO" id="GO:0008017">
    <property type="term" value="F:microtubule binding"/>
    <property type="evidence" value="ECO:0007669"/>
    <property type="project" value="InterPro"/>
</dbReference>
<dbReference type="PANTHER" id="PTHR45657">
    <property type="entry name" value="CRAL-TRIO DOMAIN-CONTAINING PROTEIN YKL091C-RELATED"/>
    <property type="match status" value="1"/>
</dbReference>
<protein>
    <submittedName>
        <fullName evidence="4">Phosphatidylinositol/phosphatidylcholine transfer protein sfh3</fullName>
    </submittedName>
</protein>
<dbReference type="GO" id="GO:0003777">
    <property type="term" value="F:microtubule motor activity"/>
    <property type="evidence" value="ECO:0007669"/>
    <property type="project" value="InterPro"/>
</dbReference>
<dbReference type="GO" id="GO:0005524">
    <property type="term" value="F:ATP binding"/>
    <property type="evidence" value="ECO:0007669"/>
    <property type="project" value="UniProtKB-UniRule"/>
</dbReference>
<keyword evidence="2" id="KW-0547">Nucleotide-binding</keyword>
<dbReference type="OrthoDB" id="1715244at2759"/>
<dbReference type="Proteomes" id="UP000653305">
    <property type="component" value="Unassembled WGS sequence"/>
</dbReference>
<accession>A0A830CNE3</accession>
<dbReference type="InterPro" id="IPR051026">
    <property type="entry name" value="PI/PC_transfer"/>
</dbReference>
<dbReference type="PROSITE" id="PS50067">
    <property type="entry name" value="KINESIN_MOTOR_2"/>
    <property type="match status" value="1"/>
</dbReference>
<dbReference type="SUPFAM" id="SSF52540">
    <property type="entry name" value="P-loop containing nucleoside triphosphate hydrolases"/>
    <property type="match status" value="1"/>
</dbReference>
<reference evidence="4" key="1">
    <citation type="submission" date="2020-07" db="EMBL/GenBank/DDBJ databases">
        <title>Ethylene signaling mediates host invasion by parasitic plants.</title>
        <authorList>
            <person name="Yoshida S."/>
        </authorList>
    </citation>
    <scope>NUCLEOTIDE SEQUENCE</scope>
    <source>
        <strain evidence="4">Okayama</strain>
    </source>
</reference>
<evidence type="ECO:0000256" key="1">
    <source>
        <dbReference type="ARBA" id="ARBA00023175"/>
    </source>
</evidence>
<comment type="caution">
    <text evidence="4">The sequence shown here is derived from an EMBL/GenBank/DDBJ whole genome shotgun (WGS) entry which is preliminary data.</text>
</comment>
<gene>
    <name evidence="4" type="ORF">PHJA_002034700</name>
</gene>